<organism evidence="2 3">
    <name type="scientific">Photobacterium frigidiphilum</name>
    <dbReference type="NCBI Taxonomy" id="264736"/>
    <lineage>
        <taxon>Bacteria</taxon>
        <taxon>Pseudomonadati</taxon>
        <taxon>Pseudomonadota</taxon>
        <taxon>Gammaproteobacteria</taxon>
        <taxon>Vibrionales</taxon>
        <taxon>Vibrionaceae</taxon>
        <taxon>Photobacterium</taxon>
    </lineage>
</organism>
<proteinExistence type="predicted"/>
<evidence type="ECO:0000256" key="1">
    <source>
        <dbReference type="SAM" id="SignalP"/>
    </source>
</evidence>
<sequence>MKRQLSHTVLKTMLAVVISCACSSVVLAQIPGLEPEKNWDLTGYVKYMATGSFPDSKSANTTGIENQGNSLDNLIHQRFNFEFRFNRHLRVNVGMRNRLLFGDSAEIAGYGNLVGFDPGYMDLSKNWVDKNGVVANSQLDRLYLDWQENDWQVRAGRFRINWAMATLWNPNDIFNSYSIYDFDYEERSGSDAILVSRKLGFASAFDLVYNPSQNSELDSYAGRYLFNHQGWDMQLLVGKSGLDHIIGAGFAGDIQGAGLRGEISWFEPERSEWMGGPLDSSTVATIETDYSFGGKRNWMTRASLLFISNPQDPSNALLFLNLPLTARTLSFTEYTWYADIGFDITPLSRLTLSSTYYNDGSYFFGASNSYSLSDNWQVLTVLQRFDGSNNSLFGETPNTLVNLQVKWNF</sequence>
<keyword evidence="3" id="KW-1185">Reference proteome</keyword>
<name>A0A2T3JJI0_9GAMM</name>
<evidence type="ECO:0008006" key="4">
    <source>
        <dbReference type="Google" id="ProtNLM"/>
    </source>
</evidence>
<dbReference type="RefSeq" id="WP_107242442.1">
    <property type="nucleotide sequence ID" value="NZ_PYMJ01000007.1"/>
</dbReference>
<dbReference type="AlphaFoldDB" id="A0A2T3JJI0"/>
<keyword evidence="1" id="KW-0732">Signal</keyword>
<evidence type="ECO:0000313" key="3">
    <source>
        <dbReference type="Proteomes" id="UP000240987"/>
    </source>
</evidence>
<feature type="chain" id="PRO_5015495022" description="Alginate export domain-containing protein" evidence="1">
    <location>
        <begin position="29"/>
        <end position="409"/>
    </location>
</feature>
<dbReference type="PROSITE" id="PS51257">
    <property type="entry name" value="PROKAR_LIPOPROTEIN"/>
    <property type="match status" value="1"/>
</dbReference>
<dbReference type="OrthoDB" id="5383458at2"/>
<gene>
    <name evidence="2" type="ORF">C9J12_09240</name>
</gene>
<dbReference type="EMBL" id="PYMJ01000007">
    <property type="protein sequence ID" value="PSU49164.1"/>
    <property type="molecule type" value="Genomic_DNA"/>
</dbReference>
<protein>
    <recommendedName>
        <fullName evidence="4">Alginate export domain-containing protein</fullName>
    </recommendedName>
</protein>
<reference evidence="2 3" key="1">
    <citation type="submission" date="2018-01" db="EMBL/GenBank/DDBJ databases">
        <title>Whole genome sequencing of Histamine producing bacteria.</title>
        <authorList>
            <person name="Butler K."/>
        </authorList>
    </citation>
    <scope>NUCLEOTIDE SEQUENCE [LARGE SCALE GENOMIC DNA]</scope>
    <source>
        <strain evidence="2 3">JCM 12947</strain>
    </source>
</reference>
<accession>A0A2T3JJI0</accession>
<comment type="caution">
    <text evidence="2">The sequence shown here is derived from an EMBL/GenBank/DDBJ whole genome shotgun (WGS) entry which is preliminary data.</text>
</comment>
<dbReference type="Proteomes" id="UP000240987">
    <property type="component" value="Unassembled WGS sequence"/>
</dbReference>
<evidence type="ECO:0000313" key="2">
    <source>
        <dbReference type="EMBL" id="PSU49164.1"/>
    </source>
</evidence>
<feature type="signal peptide" evidence="1">
    <location>
        <begin position="1"/>
        <end position="28"/>
    </location>
</feature>